<evidence type="ECO:0000256" key="1">
    <source>
        <dbReference type="ARBA" id="ARBA00004219"/>
    </source>
</evidence>
<dbReference type="AlphaFoldDB" id="A0AAW6PD73"/>
<dbReference type="GO" id="GO:0090729">
    <property type="term" value="F:toxin activity"/>
    <property type="evidence" value="ECO:0007669"/>
    <property type="project" value="UniProtKB-KW"/>
</dbReference>
<evidence type="ECO:0000256" key="3">
    <source>
        <dbReference type="ARBA" id="ARBA00022913"/>
    </source>
</evidence>
<feature type="non-terminal residue" evidence="6">
    <location>
        <position position="1"/>
    </location>
</feature>
<reference evidence="6" key="1">
    <citation type="submission" date="2023-03" db="EMBL/GenBank/DDBJ databases">
        <title>Draft assemblies of triclosan tolerant bacteria isolated from returned activated sludge.</title>
        <authorList>
            <person name="Van Hamelsveld S."/>
        </authorList>
    </citation>
    <scope>NUCLEOTIDE SEQUENCE</scope>
    <source>
        <strain evidence="6">GW210015_S63</strain>
    </source>
</reference>
<proteinExistence type="predicted"/>
<sequence length="493" mass="50719">LIAEIGTQAMDIVRTQGEIKASEEGRKELKAQGKDNPTQKELEATAAYQNVMREYGTGSDYQKAAQAVTAALQYLAGGDIGGAIAGASAPYIAHLIKQQTGDNDTARIMAQALLGAVVAGVQGNSSVAGGIGAATGELIAANLYPGKKPEDLTENERQIVSALSSLAAGMAGGLASGDTAGAVAAAGAGKTAVDNNFLSGDQTKAFDHEMQQCTKEGDCTKVIKKYVALNEENRELLKATCLEKPWVCYGNSRDVVLTGLNSADPSRPVSFGGIENDNVRLFVQYENSLDLQYINKNTDTLYKALVFASEPENFMLMFGGLANLTSASGTSIATGAGLGMAANGGVQFATGNTGDKFDWLGFMTSGVTGGMSAGQTLTPTLQTNIGGAYISSQLSGQNSTDAMMGAMLGSIVGYGVGAGIAGQLEKNYVNKIFGLSGNSVSSLKYSEIPAFPGSYLYKETPMSPIPGVAGGIGGSAASEISNSAAMNDLSKEK</sequence>
<keyword evidence="4" id="KW-0843">Virulence</keyword>
<keyword evidence="2" id="KW-0800">Toxin</keyword>
<comment type="caution">
    <text evidence="6">The sequence shown here is derived from an EMBL/GenBank/DDBJ whole genome shotgun (WGS) entry which is preliminary data.</text>
</comment>
<accession>A0AAW6PD73</accession>
<evidence type="ECO:0000313" key="6">
    <source>
        <dbReference type="EMBL" id="MDF3844094.1"/>
    </source>
</evidence>
<dbReference type="Proteomes" id="UP001220662">
    <property type="component" value="Unassembled WGS sequence"/>
</dbReference>
<name>A0AAW6PD73_9PSED</name>
<keyword evidence="3" id="KW-1266">Target cell cytoplasm</keyword>
<evidence type="ECO:0000313" key="7">
    <source>
        <dbReference type="Proteomes" id="UP001220662"/>
    </source>
</evidence>
<organism evidence="6 7">
    <name type="scientific">Pseudomonas citronellolis</name>
    <dbReference type="NCBI Taxonomy" id="53408"/>
    <lineage>
        <taxon>Bacteria</taxon>
        <taxon>Pseudomonadati</taxon>
        <taxon>Pseudomonadota</taxon>
        <taxon>Gammaproteobacteria</taxon>
        <taxon>Pseudomonadales</taxon>
        <taxon>Pseudomonadaceae</taxon>
        <taxon>Pseudomonas</taxon>
    </lineage>
</organism>
<dbReference type="RefSeq" id="WP_276215384.1">
    <property type="nucleotide sequence ID" value="NZ_JARJLR010000332.1"/>
</dbReference>
<gene>
    <name evidence="6" type="ORF">P3W55_20475</name>
</gene>
<evidence type="ECO:0000259" key="5">
    <source>
        <dbReference type="Pfam" id="PF04829"/>
    </source>
</evidence>
<dbReference type="EMBL" id="JARJLR010000332">
    <property type="protein sequence ID" value="MDF3844094.1"/>
    <property type="molecule type" value="Genomic_DNA"/>
</dbReference>
<dbReference type="Pfam" id="PF04829">
    <property type="entry name" value="PT-VENN"/>
    <property type="match status" value="1"/>
</dbReference>
<evidence type="ECO:0000256" key="4">
    <source>
        <dbReference type="ARBA" id="ARBA00023026"/>
    </source>
</evidence>
<protein>
    <submittedName>
        <fullName evidence="6">VENN motif pre-toxin domain-containing protein</fullName>
    </submittedName>
</protein>
<comment type="subcellular location">
    <subcellularLocation>
        <location evidence="1">Target cell</location>
        <location evidence="1">Target cell cytoplasm</location>
    </subcellularLocation>
</comment>
<feature type="domain" description="VENN motif-containing" evidence="5">
    <location>
        <begin position="149"/>
        <end position="199"/>
    </location>
</feature>
<dbReference type="Gene3D" id="6.10.140.1810">
    <property type="match status" value="1"/>
</dbReference>
<dbReference type="InterPro" id="IPR006914">
    <property type="entry name" value="VENN_dom"/>
</dbReference>
<evidence type="ECO:0000256" key="2">
    <source>
        <dbReference type="ARBA" id="ARBA00022656"/>
    </source>
</evidence>